<evidence type="ECO:0000256" key="4">
    <source>
        <dbReference type="ARBA" id="ARBA00023117"/>
    </source>
</evidence>
<feature type="region of interest" description="Disordered" evidence="10">
    <location>
        <begin position="1017"/>
        <end position="1042"/>
    </location>
</feature>
<dbReference type="PANTHER" id="PTHR47343">
    <property type="entry name" value="TRANSCRIPTIONAL ACTIVATOR SPT7"/>
    <property type="match status" value="1"/>
</dbReference>
<evidence type="ECO:0000256" key="9">
    <source>
        <dbReference type="SAM" id="Coils"/>
    </source>
</evidence>
<dbReference type="GeneID" id="43580568"/>
<dbReference type="RefSeq" id="XP_031852359.1">
    <property type="nucleotide sequence ID" value="XM_031996468.1"/>
</dbReference>
<protein>
    <recommendedName>
        <fullName evidence="7">SAGA complex subunit Spt7</fullName>
    </recommendedName>
</protein>
<evidence type="ECO:0000259" key="11">
    <source>
        <dbReference type="PROSITE" id="PS50014"/>
    </source>
</evidence>
<feature type="compositionally biased region" description="Basic residues" evidence="10">
    <location>
        <begin position="515"/>
        <end position="525"/>
    </location>
</feature>
<dbReference type="Proteomes" id="UP000398389">
    <property type="component" value="Unassembled WGS sequence"/>
</dbReference>
<name>A0A5E8BBA3_9ASCO</name>
<feature type="compositionally biased region" description="Acidic residues" evidence="10">
    <location>
        <begin position="210"/>
        <end position="233"/>
    </location>
</feature>
<dbReference type="Pfam" id="PF07524">
    <property type="entry name" value="Bromo_TP"/>
    <property type="match status" value="1"/>
</dbReference>
<evidence type="ECO:0000256" key="7">
    <source>
        <dbReference type="ARBA" id="ARBA00093633"/>
    </source>
</evidence>
<evidence type="ECO:0000256" key="3">
    <source>
        <dbReference type="ARBA" id="ARBA00023015"/>
    </source>
</evidence>
<feature type="compositionally biased region" description="Polar residues" evidence="10">
    <location>
        <begin position="309"/>
        <end position="322"/>
    </location>
</feature>
<evidence type="ECO:0000256" key="6">
    <source>
        <dbReference type="ARBA" id="ARBA00023242"/>
    </source>
</evidence>
<feature type="region of interest" description="Disordered" evidence="10">
    <location>
        <begin position="209"/>
        <end position="244"/>
    </location>
</feature>
<comment type="subcellular location">
    <subcellularLocation>
        <location evidence="1">Nucleus</location>
    </subcellularLocation>
</comment>
<evidence type="ECO:0000256" key="2">
    <source>
        <dbReference type="ARBA" id="ARBA00022553"/>
    </source>
</evidence>
<dbReference type="GO" id="GO:0005634">
    <property type="term" value="C:nucleus"/>
    <property type="evidence" value="ECO:0007669"/>
    <property type="project" value="UniProtKB-SubCell"/>
</dbReference>
<dbReference type="InterPro" id="IPR036427">
    <property type="entry name" value="Bromodomain-like_sf"/>
</dbReference>
<evidence type="ECO:0000256" key="1">
    <source>
        <dbReference type="ARBA" id="ARBA00004123"/>
    </source>
</evidence>
<dbReference type="GO" id="GO:0046695">
    <property type="term" value="C:SLIK (SAGA-like) complex"/>
    <property type="evidence" value="ECO:0007669"/>
    <property type="project" value="InterPro"/>
</dbReference>
<feature type="coiled-coil region" evidence="9">
    <location>
        <begin position="332"/>
        <end position="359"/>
    </location>
</feature>
<evidence type="ECO:0000256" key="8">
    <source>
        <dbReference type="PROSITE-ProRule" id="PRU00035"/>
    </source>
</evidence>
<feature type="compositionally biased region" description="Basic and acidic residues" evidence="10">
    <location>
        <begin position="498"/>
        <end position="514"/>
    </location>
</feature>
<reference evidence="12 13" key="1">
    <citation type="submission" date="2019-09" db="EMBL/GenBank/DDBJ databases">
        <authorList>
            <person name="Brejova B."/>
        </authorList>
    </citation>
    <scope>NUCLEOTIDE SEQUENCE [LARGE SCALE GENOMIC DNA]</scope>
</reference>
<dbReference type="GO" id="GO:0006325">
    <property type="term" value="P:chromatin organization"/>
    <property type="evidence" value="ECO:0007669"/>
    <property type="project" value="UniProtKB-ARBA"/>
</dbReference>
<accession>A0A5E8BBA3</accession>
<evidence type="ECO:0000256" key="10">
    <source>
        <dbReference type="SAM" id="MobiDB-lite"/>
    </source>
</evidence>
<feature type="region of interest" description="Disordered" evidence="10">
    <location>
        <begin position="297"/>
        <end position="322"/>
    </location>
</feature>
<dbReference type="SMART" id="SM00297">
    <property type="entry name" value="BROMO"/>
    <property type="match status" value="1"/>
</dbReference>
<keyword evidence="5" id="KW-0804">Transcription</keyword>
<keyword evidence="2" id="KW-0597">Phosphoprotein</keyword>
<dbReference type="InterPro" id="IPR006565">
    <property type="entry name" value="BTP"/>
</dbReference>
<evidence type="ECO:0000256" key="5">
    <source>
        <dbReference type="ARBA" id="ARBA00023163"/>
    </source>
</evidence>
<dbReference type="AlphaFoldDB" id="A0A5E8BBA3"/>
<dbReference type="InterPro" id="IPR018359">
    <property type="entry name" value="Bromodomain_CS"/>
</dbReference>
<proteinExistence type="predicted"/>
<dbReference type="GO" id="GO:0046982">
    <property type="term" value="F:protein heterodimerization activity"/>
    <property type="evidence" value="ECO:0007669"/>
    <property type="project" value="InterPro"/>
</dbReference>
<keyword evidence="4 8" id="KW-0103">Bromodomain</keyword>
<dbReference type="GO" id="GO:0006357">
    <property type="term" value="P:regulation of transcription by RNA polymerase II"/>
    <property type="evidence" value="ECO:0007669"/>
    <property type="project" value="UniProtKB-ARBA"/>
</dbReference>
<evidence type="ECO:0000313" key="12">
    <source>
        <dbReference type="EMBL" id="VVT48375.1"/>
    </source>
</evidence>
<evidence type="ECO:0000313" key="13">
    <source>
        <dbReference type="Proteomes" id="UP000398389"/>
    </source>
</evidence>
<dbReference type="PROSITE" id="PS50014">
    <property type="entry name" value="BROMODOMAIN_2"/>
    <property type="match status" value="1"/>
</dbReference>
<dbReference type="GO" id="GO:0005198">
    <property type="term" value="F:structural molecule activity"/>
    <property type="evidence" value="ECO:0007669"/>
    <property type="project" value="TreeGrafter"/>
</dbReference>
<dbReference type="SUPFAM" id="SSF47370">
    <property type="entry name" value="Bromodomain"/>
    <property type="match status" value="1"/>
</dbReference>
<dbReference type="Pfam" id="PF00439">
    <property type="entry name" value="Bromodomain"/>
    <property type="match status" value="1"/>
</dbReference>
<dbReference type="Gene3D" id="1.10.20.10">
    <property type="entry name" value="Histone, subunit A"/>
    <property type="match status" value="1"/>
</dbReference>
<keyword evidence="6" id="KW-0539">Nucleus</keyword>
<dbReference type="InterPro" id="IPR001487">
    <property type="entry name" value="Bromodomain"/>
</dbReference>
<dbReference type="CDD" id="cd22927">
    <property type="entry name" value="HFD_SPT7"/>
    <property type="match status" value="1"/>
</dbReference>
<organism evidence="12 13">
    <name type="scientific">Magnusiomyces paraingens</name>
    <dbReference type="NCBI Taxonomy" id="2606893"/>
    <lineage>
        <taxon>Eukaryota</taxon>
        <taxon>Fungi</taxon>
        <taxon>Dikarya</taxon>
        <taxon>Ascomycota</taxon>
        <taxon>Saccharomycotina</taxon>
        <taxon>Dipodascomycetes</taxon>
        <taxon>Dipodascales</taxon>
        <taxon>Dipodascaceae</taxon>
        <taxon>Magnusiomyces</taxon>
    </lineage>
</organism>
<feature type="region of interest" description="Disordered" evidence="10">
    <location>
        <begin position="498"/>
        <end position="526"/>
    </location>
</feature>
<dbReference type="GO" id="GO:0000124">
    <property type="term" value="C:SAGA complex"/>
    <property type="evidence" value="ECO:0007669"/>
    <property type="project" value="InterPro"/>
</dbReference>
<dbReference type="PROSITE" id="PS00633">
    <property type="entry name" value="BROMODOMAIN_1"/>
    <property type="match status" value="1"/>
</dbReference>
<gene>
    <name evidence="12" type="ORF">SAPINGB_P001748</name>
</gene>
<dbReference type="Gene3D" id="1.20.920.10">
    <property type="entry name" value="Bromodomain-like"/>
    <property type="match status" value="1"/>
</dbReference>
<dbReference type="PANTHER" id="PTHR47343:SF1">
    <property type="entry name" value="TRANSCRIPTIONAL ACTIVATOR SPT7"/>
    <property type="match status" value="1"/>
</dbReference>
<dbReference type="OrthoDB" id="21449at2759"/>
<dbReference type="EMBL" id="CABVLU010000002">
    <property type="protein sequence ID" value="VVT48375.1"/>
    <property type="molecule type" value="Genomic_DNA"/>
</dbReference>
<keyword evidence="13" id="KW-1185">Reference proteome</keyword>
<feature type="domain" description="Bromo" evidence="11">
    <location>
        <begin position="391"/>
        <end position="461"/>
    </location>
</feature>
<dbReference type="InterPro" id="IPR037782">
    <property type="entry name" value="Spt7"/>
</dbReference>
<dbReference type="InterPro" id="IPR009072">
    <property type="entry name" value="Histone-fold"/>
</dbReference>
<sequence>MSAEVIKVWASGNSDNLLKLARDIEENDSWRGFLTIQEHDIFKYALDQGGDVWHEFINGNVICRLEQHQLDEGLSKSNESKERLEKKLRLSKNNPLPNISTTVYTNTLIHPGNTLSDIKNSLDLMQNLNEKKEYLNRRLLNLDPVTVAFRVRYMLYEKSIQLIYPSPDPEVSPDIDYKIFESGQLNNNNFHTCAQGLNLKPKLQVKRTIDDDDDYDDDDDDDDDDDSQNDDILDSNSNTVPKPFILDPSGKHIITIPNRIPTEEDLNRRRDAFRITIDRIYHIFEDDEDNLQKQQKLEESDRQIESDILDSSSNLGKSNTQTPTFGAANLSLKHLLSAIQSKQDDLNITERELSNLLSDVRKNRSKWASEDKIGQEELYEAAENVVQKLRATTEHSTAFLNKVNKRDAPNYFSIIKHPMDLNTVMKKLRSFQYQCKKDFVDDLMLIWNNCLTYNTDPKHYLRHHAIEMKNKTLSLIPLIPDITIRDRSEVEAEEARAHQLEEESDEEVRGDIGKHSTKGKKRKLHHEISTQDNYELNGASNLTTKIQTPNVETPNQETSSFDPYTAYDQNTKYDPELNFGNLESLLYQEIFGTQALKYVSKRSELFKNNHLQIESPALIRDPRAMGKFEENELDAFKTYEAKEEAKAARNPIHSQRRLIESVEDLEIGKNGLLVEYNTSCGLPEFPWNISVHSKDEGLSNVAYQNISDSSYVTRDGLSKVILSNLEEIQSIRKICSKVELIRQMQQQVYMHTNQFKPYTIQKIIEEDVDFESRLPNRDKYDKFASRAALRRNVAKIVMHTGFEETEMMAIDALTEISADYLCKLGRSIVQWLESNNSNDLTCENMILTVLEESGIESLNDLDSYIHDDVEKHSQRLLDHKKKLACFLADLLRPAVELTDGEFNDGSEQFITGDFSEEIGEDFFGFKAMGLEEELGLTSMSVPLHLLQNRSFSYNFHNSQTMLKSHLSQVPEYDVIDVKVAEDQLPQIKILLLKKLELVSCVTTLEDGRTVLLEGDQLPPKQRNVRPKVPPTGKLSGIKRKSPSKVFFLPDKSKDEEKVLLGDDSKQ</sequence>
<dbReference type="PRINTS" id="PR00503">
    <property type="entry name" value="BROMODOMAIN"/>
</dbReference>
<keyword evidence="9" id="KW-0175">Coiled coil</keyword>
<dbReference type="FunFam" id="1.20.920.10:FF:000032">
    <property type="entry name" value="Transcriptional activator spt7"/>
    <property type="match status" value="1"/>
</dbReference>
<keyword evidence="3" id="KW-0805">Transcription regulation</keyword>